<evidence type="ECO:0000256" key="4">
    <source>
        <dbReference type="ARBA" id="ARBA00023180"/>
    </source>
</evidence>
<keyword evidence="8" id="KW-1185">Reference proteome</keyword>
<evidence type="ECO:0000256" key="3">
    <source>
        <dbReference type="ARBA" id="ARBA00023157"/>
    </source>
</evidence>
<dbReference type="Gene3D" id="3.10.250.10">
    <property type="entry name" value="SRCR-like domain"/>
    <property type="match status" value="1"/>
</dbReference>
<evidence type="ECO:0000313" key="8">
    <source>
        <dbReference type="Proteomes" id="UP001152320"/>
    </source>
</evidence>
<accession>A0A9Q1HK99</accession>
<organism evidence="7 8">
    <name type="scientific">Holothuria leucospilota</name>
    <name type="common">Black long sea cucumber</name>
    <name type="synonym">Mertensiothuria leucospilota</name>
    <dbReference type="NCBI Taxonomy" id="206669"/>
    <lineage>
        <taxon>Eukaryota</taxon>
        <taxon>Metazoa</taxon>
        <taxon>Echinodermata</taxon>
        <taxon>Eleutherozoa</taxon>
        <taxon>Echinozoa</taxon>
        <taxon>Holothuroidea</taxon>
        <taxon>Aspidochirotacea</taxon>
        <taxon>Aspidochirotida</taxon>
        <taxon>Holothuriidae</taxon>
        <taxon>Holothuria</taxon>
    </lineage>
</organism>
<dbReference type="SMART" id="SM00202">
    <property type="entry name" value="SR"/>
    <property type="match status" value="1"/>
</dbReference>
<dbReference type="PRINTS" id="PR00258">
    <property type="entry name" value="SPERACTRCPTR"/>
</dbReference>
<dbReference type="OrthoDB" id="536948at2759"/>
<dbReference type="Pfam" id="PF00530">
    <property type="entry name" value="SRCR"/>
    <property type="match status" value="1"/>
</dbReference>
<dbReference type="InterPro" id="IPR001190">
    <property type="entry name" value="SRCR"/>
</dbReference>
<evidence type="ECO:0000256" key="1">
    <source>
        <dbReference type="ARBA" id="ARBA00022729"/>
    </source>
</evidence>
<sequence length="108" mass="11557">MMNSTQIRIVGSNEREGRVEVYHNGRWGTVCDDSWDDNDATVVCRQLGLGESGTAVCCGLFGEGGGPIWLGDVRCTGSESDIGACGNIAWGIEDCEHEKDAGVRCWTG</sequence>
<dbReference type="PANTHER" id="PTHR48071">
    <property type="entry name" value="SRCR DOMAIN-CONTAINING PROTEIN"/>
    <property type="match status" value="1"/>
</dbReference>
<dbReference type="InterPro" id="IPR036772">
    <property type="entry name" value="SRCR-like_dom_sf"/>
</dbReference>
<feature type="domain" description="SRCR" evidence="6">
    <location>
        <begin position="7"/>
        <end position="106"/>
    </location>
</feature>
<evidence type="ECO:0000313" key="7">
    <source>
        <dbReference type="EMBL" id="KAJ8048163.1"/>
    </source>
</evidence>
<comment type="caution">
    <text evidence="7">The sequence shown here is derived from an EMBL/GenBank/DDBJ whole genome shotgun (WGS) entry which is preliminary data.</text>
</comment>
<dbReference type="GO" id="GO:0016020">
    <property type="term" value="C:membrane"/>
    <property type="evidence" value="ECO:0007669"/>
    <property type="project" value="InterPro"/>
</dbReference>
<evidence type="ECO:0000259" key="6">
    <source>
        <dbReference type="PROSITE" id="PS50287"/>
    </source>
</evidence>
<evidence type="ECO:0000256" key="5">
    <source>
        <dbReference type="PROSITE-ProRule" id="PRU00196"/>
    </source>
</evidence>
<dbReference type="SUPFAM" id="SSF56487">
    <property type="entry name" value="SRCR-like"/>
    <property type="match status" value="1"/>
</dbReference>
<dbReference type="PROSITE" id="PS00420">
    <property type="entry name" value="SRCR_1"/>
    <property type="match status" value="1"/>
</dbReference>
<reference evidence="7" key="1">
    <citation type="submission" date="2021-10" db="EMBL/GenBank/DDBJ databases">
        <title>Tropical sea cucumber genome reveals ecological adaptation and Cuvierian tubules defense mechanism.</title>
        <authorList>
            <person name="Chen T."/>
        </authorList>
    </citation>
    <scope>NUCLEOTIDE SEQUENCE</scope>
    <source>
        <strain evidence="7">Nanhai2018</strain>
        <tissue evidence="7">Muscle</tissue>
    </source>
</reference>
<dbReference type="EMBL" id="JAIZAY010000001">
    <property type="protein sequence ID" value="KAJ8048163.1"/>
    <property type="molecule type" value="Genomic_DNA"/>
</dbReference>
<dbReference type="PROSITE" id="PS50287">
    <property type="entry name" value="SRCR_2"/>
    <property type="match status" value="1"/>
</dbReference>
<feature type="disulfide bond" evidence="5">
    <location>
        <begin position="75"/>
        <end position="85"/>
    </location>
</feature>
<feature type="disulfide bond" evidence="5">
    <location>
        <begin position="44"/>
        <end position="105"/>
    </location>
</feature>
<dbReference type="PANTHER" id="PTHR48071:SF18">
    <property type="entry name" value="DELETED IN MALIGNANT BRAIN TUMORS 1 PROTEIN-RELATED"/>
    <property type="match status" value="1"/>
</dbReference>
<name>A0A9Q1HK99_HOLLE</name>
<feature type="disulfide bond" evidence="5">
    <location>
        <begin position="31"/>
        <end position="95"/>
    </location>
</feature>
<keyword evidence="3 5" id="KW-1015">Disulfide bond</keyword>
<dbReference type="Proteomes" id="UP001152320">
    <property type="component" value="Chromosome 1"/>
</dbReference>
<dbReference type="FunFam" id="3.10.250.10:FF:000006">
    <property type="entry name" value="neurotrypsin isoform X2"/>
    <property type="match status" value="1"/>
</dbReference>
<keyword evidence="1" id="KW-0732">Signal</keyword>
<proteinExistence type="predicted"/>
<gene>
    <name evidence="7" type="ORF">HOLleu_00355</name>
</gene>
<keyword evidence="4" id="KW-0325">Glycoprotein</keyword>
<keyword evidence="2" id="KW-0677">Repeat</keyword>
<protein>
    <submittedName>
        <fullName evidence="7">Galectin-3-binding protein A</fullName>
    </submittedName>
</protein>
<evidence type="ECO:0000256" key="2">
    <source>
        <dbReference type="ARBA" id="ARBA00022737"/>
    </source>
</evidence>
<dbReference type="AlphaFoldDB" id="A0A9Q1HK99"/>